<name>A0A7Y2H3Y1_UNCEI</name>
<protein>
    <recommendedName>
        <fullName evidence="3">DUF948 domain-containing protein</fullName>
    </recommendedName>
</protein>
<reference evidence="1 2" key="1">
    <citation type="submission" date="2020-03" db="EMBL/GenBank/DDBJ databases">
        <title>Metabolic flexibility allows generalist bacteria to become dominant in a frequently disturbed ecosystem.</title>
        <authorList>
            <person name="Chen Y.-J."/>
            <person name="Leung P.M."/>
            <person name="Bay S.K."/>
            <person name="Hugenholtz P."/>
            <person name="Kessler A.J."/>
            <person name="Shelley G."/>
            <person name="Waite D.W."/>
            <person name="Cook P.L."/>
            <person name="Greening C."/>
        </authorList>
    </citation>
    <scope>NUCLEOTIDE SEQUENCE [LARGE SCALE GENOMIC DNA]</scope>
    <source>
        <strain evidence="1">SS_bin_28</strain>
    </source>
</reference>
<dbReference type="Proteomes" id="UP000547674">
    <property type="component" value="Unassembled WGS sequence"/>
</dbReference>
<comment type="caution">
    <text evidence="1">The sequence shown here is derived from an EMBL/GenBank/DDBJ whole genome shotgun (WGS) entry which is preliminary data.</text>
</comment>
<sequence length="127" mass="13885">MSFTITLSEFLAIVSAGALVVATYAITRLSLQLTRTSKEVKDVLLRLEPRLDETLESANSELRNLRQVTARAEGIASHTERLVAEVTDTTVPVLEDLDSLRESKRYLVAAAKGVSTGVQALKRLQTS</sequence>
<proteinExistence type="predicted"/>
<evidence type="ECO:0000313" key="1">
    <source>
        <dbReference type="EMBL" id="NNF08629.1"/>
    </source>
</evidence>
<dbReference type="EMBL" id="JABDJR010000711">
    <property type="protein sequence ID" value="NNF08629.1"/>
    <property type="molecule type" value="Genomic_DNA"/>
</dbReference>
<dbReference type="AlphaFoldDB" id="A0A7Y2H3Y1"/>
<evidence type="ECO:0000313" key="2">
    <source>
        <dbReference type="Proteomes" id="UP000547674"/>
    </source>
</evidence>
<evidence type="ECO:0008006" key="3">
    <source>
        <dbReference type="Google" id="ProtNLM"/>
    </source>
</evidence>
<accession>A0A7Y2H3Y1</accession>
<organism evidence="1 2">
    <name type="scientific">Eiseniibacteriota bacterium</name>
    <dbReference type="NCBI Taxonomy" id="2212470"/>
    <lineage>
        <taxon>Bacteria</taxon>
        <taxon>Candidatus Eiseniibacteriota</taxon>
    </lineage>
</organism>
<gene>
    <name evidence="1" type="ORF">HKN21_17840</name>
</gene>